<dbReference type="InterPro" id="IPR050135">
    <property type="entry name" value="dGTPase-like"/>
</dbReference>
<reference evidence="5" key="1">
    <citation type="submission" date="2020-06" db="EMBL/GenBank/DDBJ databases">
        <title>Whole Genome Sequence of Bradyrhizobium sp. Strain 66S1MB.</title>
        <authorList>
            <person name="Bromfield E."/>
            <person name="Cloutier S."/>
        </authorList>
    </citation>
    <scope>NUCLEOTIDE SEQUENCE</scope>
    <source>
        <strain evidence="5">66S1MB</strain>
    </source>
</reference>
<keyword evidence="1 2" id="KW-0378">Hydrolase</keyword>
<dbReference type="GO" id="GO:0006203">
    <property type="term" value="P:dGTP catabolic process"/>
    <property type="evidence" value="ECO:0007669"/>
    <property type="project" value="TreeGrafter"/>
</dbReference>
<evidence type="ECO:0000256" key="1">
    <source>
        <dbReference type="ARBA" id="ARBA00022801"/>
    </source>
</evidence>
<dbReference type="PANTHER" id="PTHR11373">
    <property type="entry name" value="DEOXYNUCLEOSIDE TRIPHOSPHATE TRIPHOSPHOHYDROLASE"/>
    <property type="match status" value="1"/>
</dbReference>
<dbReference type="PANTHER" id="PTHR11373:SF43">
    <property type="entry name" value="DEOXYGUANOSINETRIPHOSPHATE TRIPHOSPHOHYDROLASE-LIKE PROTEIN"/>
    <property type="match status" value="1"/>
</dbReference>
<proteinExistence type="inferred from homology"/>
<dbReference type="PROSITE" id="PS51831">
    <property type="entry name" value="HD"/>
    <property type="match status" value="1"/>
</dbReference>
<dbReference type="NCBIfam" id="TIGR00277">
    <property type="entry name" value="HDIG"/>
    <property type="match status" value="1"/>
</dbReference>
<dbReference type="InterPro" id="IPR006674">
    <property type="entry name" value="HD_domain"/>
</dbReference>
<gene>
    <name evidence="5" type="ORF">HU230_17715</name>
</gene>
<accession>A0A974AAQ1</accession>
<dbReference type="InterPro" id="IPR023023">
    <property type="entry name" value="dNTPase_2"/>
</dbReference>
<dbReference type="EMBL" id="JABWSX010000001">
    <property type="protein sequence ID" value="NVL07542.1"/>
    <property type="molecule type" value="Genomic_DNA"/>
</dbReference>
<feature type="domain" description="HD" evidence="4">
    <location>
        <begin position="69"/>
        <end position="217"/>
    </location>
</feature>
<sequence>MSVGMAAPRAPYACDPDHSRGRLVAEPPSRTRSPFRRDCDRVIHSTAFRRLKHKTQVFVFHEGDHYRTRLTHSLEVAQIARALARQLGVDEDLTETLALAHDLGHPPFGHAGERALDDCLKDDGGFDHNAQALRVVTSLEHRYPEFGGLNLTWESLEGIVKHNGPLTERNGAPAGRYLDSGIPIGIADYNQTYDLELWSYASLEAQIAAFADDIAYDAHDIDDGLRAGLFAVDDLKEMPLTSEIIVEIDRHYPGLDEVRRGAELVRELISHFINAVFNEATRRLAVAQPQSAQDVRHHNAPLIAFPPEVAEQEAAIKAFLFRHMYRHRRVMLVMREAEQVVRNLFERYRQSPGDLPAEWIEGSVQETGSARNRRIGNFIAGMTDRFALIEHQRLFDSTPDLR</sequence>
<organism evidence="5">
    <name type="scientific">Bradyrhizobium quebecense</name>
    <dbReference type="NCBI Taxonomy" id="2748629"/>
    <lineage>
        <taxon>Bacteria</taxon>
        <taxon>Pseudomonadati</taxon>
        <taxon>Pseudomonadota</taxon>
        <taxon>Alphaproteobacteria</taxon>
        <taxon>Hyphomicrobiales</taxon>
        <taxon>Nitrobacteraceae</taxon>
        <taxon>Bradyrhizobium</taxon>
    </lineage>
</organism>
<dbReference type="SUPFAM" id="SSF109604">
    <property type="entry name" value="HD-domain/PDEase-like"/>
    <property type="match status" value="1"/>
</dbReference>
<evidence type="ECO:0000259" key="4">
    <source>
        <dbReference type="PROSITE" id="PS51831"/>
    </source>
</evidence>
<dbReference type="InterPro" id="IPR006261">
    <property type="entry name" value="dGTPase"/>
</dbReference>
<dbReference type="InterPro" id="IPR006675">
    <property type="entry name" value="HDIG_dom"/>
</dbReference>
<evidence type="ECO:0000313" key="5">
    <source>
        <dbReference type="EMBL" id="NVL07542.1"/>
    </source>
</evidence>
<dbReference type="GO" id="GO:0008832">
    <property type="term" value="F:dGTPase activity"/>
    <property type="evidence" value="ECO:0007669"/>
    <property type="project" value="TreeGrafter"/>
</dbReference>
<dbReference type="RefSeq" id="WP_176531196.1">
    <property type="nucleotide sequence ID" value="NZ_CP088022.1"/>
</dbReference>
<dbReference type="InterPro" id="IPR026875">
    <property type="entry name" value="PHydrolase_assoc_dom"/>
</dbReference>
<evidence type="ECO:0000256" key="3">
    <source>
        <dbReference type="SAM" id="MobiDB-lite"/>
    </source>
</evidence>
<dbReference type="Gene3D" id="1.10.3210.10">
    <property type="entry name" value="Hypothetical protein af1432"/>
    <property type="match status" value="1"/>
</dbReference>
<dbReference type="AlphaFoldDB" id="A0A974AAQ1"/>
<dbReference type="Pfam" id="PF01966">
    <property type="entry name" value="HD"/>
    <property type="match status" value="1"/>
</dbReference>
<dbReference type="InterPro" id="IPR003607">
    <property type="entry name" value="HD/PDEase_dom"/>
</dbReference>
<feature type="region of interest" description="Disordered" evidence="3">
    <location>
        <begin position="1"/>
        <end position="34"/>
    </location>
</feature>
<dbReference type="CDD" id="cd00077">
    <property type="entry name" value="HDc"/>
    <property type="match status" value="1"/>
</dbReference>
<comment type="similarity">
    <text evidence="2">Belongs to the dGTPase family. Type 2 subfamily.</text>
</comment>
<dbReference type="Pfam" id="PF13286">
    <property type="entry name" value="HD_assoc"/>
    <property type="match status" value="1"/>
</dbReference>
<dbReference type="HAMAP" id="MF_01212">
    <property type="entry name" value="dGTPase_type2"/>
    <property type="match status" value="1"/>
</dbReference>
<dbReference type="NCBIfam" id="NF002326">
    <property type="entry name" value="PRK01286.1-1"/>
    <property type="match status" value="1"/>
</dbReference>
<dbReference type="NCBIfam" id="NF002328">
    <property type="entry name" value="PRK01286.1-3"/>
    <property type="match status" value="1"/>
</dbReference>
<name>A0A974AAQ1_9BRAD</name>
<comment type="caution">
    <text evidence="5">The sequence shown here is derived from an EMBL/GenBank/DDBJ whole genome shotgun (WGS) entry which is preliminary data.</text>
</comment>
<protein>
    <recommendedName>
        <fullName evidence="2">Deoxyguanosinetriphosphate triphosphohydrolase-like protein</fullName>
    </recommendedName>
</protein>
<dbReference type="NCBIfam" id="TIGR01353">
    <property type="entry name" value="dGTP_triPase"/>
    <property type="match status" value="1"/>
</dbReference>
<dbReference type="SMART" id="SM00471">
    <property type="entry name" value="HDc"/>
    <property type="match status" value="1"/>
</dbReference>
<evidence type="ECO:0000256" key="2">
    <source>
        <dbReference type="HAMAP-Rule" id="MF_01212"/>
    </source>
</evidence>